<dbReference type="EMBL" id="JADLQN010000005">
    <property type="protein sequence ID" value="MBF6357363.1"/>
    <property type="molecule type" value="Genomic_DNA"/>
</dbReference>
<evidence type="ECO:0000256" key="3">
    <source>
        <dbReference type="SAM" id="MobiDB-lite"/>
    </source>
</evidence>
<keyword evidence="1 2" id="KW-0238">DNA-binding</keyword>
<gene>
    <name evidence="5" type="ORF">IU449_22920</name>
</gene>
<sequence length="248" mass="26594">MSCDDSAARPGGPAADDLRRALLDAALEVLAEQGFSRTTREQVCAQAGLAPSDFDARFDGVTQCYEALLDEFAVRVRGRVSTTALRQADRPFGERGPAIVAAFVHTLAEDPRLARVAFGEVAEVPSSVRRQRRTHRRWAAAFLDTQWPAEPEAGERASRRRFAVAMATIGGMFELVADWSRHQAEENFGPAADWPVELGGGAGTALSHGGRGDERGGGGGNSWAAQALIDDLTEFVGVVYAGRVAARR</sequence>
<evidence type="ECO:0000256" key="2">
    <source>
        <dbReference type="PROSITE-ProRule" id="PRU00335"/>
    </source>
</evidence>
<evidence type="ECO:0000313" key="5">
    <source>
        <dbReference type="EMBL" id="MBF6357363.1"/>
    </source>
</evidence>
<dbReference type="PROSITE" id="PS50977">
    <property type="entry name" value="HTH_TETR_2"/>
    <property type="match status" value="1"/>
</dbReference>
<keyword evidence="6" id="KW-1185">Reference proteome</keyword>
<evidence type="ECO:0000256" key="1">
    <source>
        <dbReference type="ARBA" id="ARBA00023125"/>
    </source>
</evidence>
<protein>
    <submittedName>
        <fullName evidence="5">TetR family transcriptional regulator</fullName>
    </submittedName>
</protein>
<dbReference type="Proteomes" id="UP000707731">
    <property type="component" value="Unassembled WGS sequence"/>
</dbReference>
<dbReference type="InterPro" id="IPR009057">
    <property type="entry name" value="Homeodomain-like_sf"/>
</dbReference>
<evidence type="ECO:0000313" key="6">
    <source>
        <dbReference type="Proteomes" id="UP000707731"/>
    </source>
</evidence>
<reference evidence="5 6" key="1">
    <citation type="submission" date="2020-10" db="EMBL/GenBank/DDBJ databases">
        <title>Identification of Nocardia species via Next-generation sequencing and recognition of intraspecies genetic diversity.</title>
        <authorList>
            <person name="Li P."/>
            <person name="Li P."/>
            <person name="Lu B."/>
        </authorList>
    </citation>
    <scope>NUCLEOTIDE SEQUENCE [LARGE SCALE GENOMIC DNA]</scope>
    <source>
        <strain evidence="5 6">BJ06-0143</strain>
    </source>
</reference>
<feature type="domain" description="HTH tetR-type" evidence="4">
    <location>
        <begin position="16"/>
        <end position="76"/>
    </location>
</feature>
<dbReference type="Pfam" id="PF00440">
    <property type="entry name" value="TetR_N"/>
    <property type="match status" value="1"/>
</dbReference>
<feature type="region of interest" description="Disordered" evidence="3">
    <location>
        <begin position="199"/>
        <end position="219"/>
    </location>
</feature>
<feature type="DNA-binding region" description="H-T-H motif" evidence="2">
    <location>
        <begin position="39"/>
        <end position="58"/>
    </location>
</feature>
<accession>A0ABS0DHL5</accession>
<organism evidence="5 6">
    <name type="scientific">Nocardia higoensis</name>
    <dbReference type="NCBI Taxonomy" id="228599"/>
    <lineage>
        <taxon>Bacteria</taxon>
        <taxon>Bacillati</taxon>
        <taxon>Actinomycetota</taxon>
        <taxon>Actinomycetes</taxon>
        <taxon>Mycobacteriales</taxon>
        <taxon>Nocardiaceae</taxon>
        <taxon>Nocardia</taxon>
    </lineage>
</organism>
<comment type="caution">
    <text evidence="5">The sequence shown here is derived from an EMBL/GenBank/DDBJ whole genome shotgun (WGS) entry which is preliminary data.</text>
</comment>
<dbReference type="InterPro" id="IPR001647">
    <property type="entry name" value="HTH_TetR"/>
</dbReference>
<dbReference type="RefSeq" id="WP_195004212.1">
    <property type="nucleotide sequence ID" value="NZ_JADLQN010000005.1"/>
</dbReference>
<proteinExistence type="predicted"/>
<dbReference type="SUPFAM" id="SSF46689">
    <property type="entry name" value="Homeodomain-like"/>
    <property type="match status" value="1"/>
</dbReference>
<dbReference type="Gene3D" id="1.10.357.10">
    <property type="entry name" value="Tetracycline Repressor, domain 2"/>
    <property type="match status" value="1"/>
</dbReference>
<evidence type="ECO:0000259" key="4">
    <source>
        <dbReference type="PROSITE" id="PS50977"/>
    </source>
</evidence>
<name>A0ABS0DHL5_9NOCA</name>